<dbReference type="PANTHER" id="PTHR40260:SF2">
    <property type="entry name" value="BLR8190 PROTEIN"/>
    <property type="match status" value="1"/>
</dbReference>
<protein>
    <submittedName>
        <fullName evidence="2">EthD family reductase</fullName>
    </submittedName>
</protein>
<sequence length="102" mass="11333">MVKLVALYRQPQDREAFDRHYREVHLPLARRMPGLRRVEVARITGAPGGSSPYYLMAEMYFDDAASLEAALQSPEGRAAGKDLMGFAGEIVSLHIAEVVQES</sequence>
<dbReference type="Gene3D" id="3.30.70.100">
    <property type="match status" value="1"/>
</dbReference>
<dbReference type="NCBIfam" id="TIGR02118">
    <property type="entry name" value="EthD family reductase"/>
    <property type="match status" value="1"/>
</dbReference>
<dbReference type="RefSeq" id="WP_318750634.1">
    <property type="nucleotide sequence ID" value="NZ_CP132508.1"/>
</dbReference>
<dbReference type="InterPro" id="IPR011008">
    <property type="entry name" value="Dimeric_a/b-barrel"/>
</dbReference>
<dbReference type="EMBL" id="CP132508">
    <property type="protein sequence ID" value="WPD18896.1"/>
    <property type="molecule type" value="Genomic_DNA"/>
</dbReference>
<dbReference type="InterPro" id="IPR009799">
    <property type="entry name" value="EthD_dom"/>
</dbReference>
<feature type="domain" description="EthD" evidence="1">
    <location>
        <begin position="10"/>
        <end position="87"/>
    </location>
</feature>
<dbReference type="Pfam" id="PF07110">
    <property type="entry name" value="EthD"/>
    <property type="match status" value="1"/>
</dbReference>
<evidence type="ECO:0000259" key="1">
    <source>
        <dbReference type="Pfam" id="PF07110"/>
    </source>
</evidence>
<name>A0ABZ0QN39_9FIRM</name>
<proteinExistence type="predicted"/>
<reference evidence="2 3" key="1">
    <citation type="submission" date="2023-08" db="EMBL/GenBank/DDBJ databases">
        <title>Genome sequence of Thermaerobacter compostii strain Ins1, a spore-forming filamentous bacterium isolated from a deep geothermal reservoir.</title>
        <authorList>
            <person name="Bregnard D."/>
            <person name="Gonzalez D."/>
            <person name="Junier P."/>
        </authorList>
    </citation>
    <scope>NUCLEOTIDE SEQUENCE [LARGE SCALE GENOMIC DNA]</scope>
    <source>
        <strain evidence="2 3">Ins1</strain>
    </source>
</reference>
<gene>
    <name evidence="2" type="ORF">Q5761_11125</name>
</gene>
<accession>A0ABZ0QN39</accession>
<evidence type="ECO:0000313" key="3">
    <source>
        <dbReference type="Proteomes" id="UP001304683"/>
    </source>
</evidence>
<dbReference type="PANTHER" id="PTHR40260">
    <property type="entry name" value="BLR8190 PROTEIN"/>
    <property type="match status" value="1"/>
</dbReference>
<organism evidence="2 3">
    <name type="scientific">Thermaerobacter composti</name>
    <dbReference type="NCBI Taxonomy" id="554949"/>
    <lineage>
        <taxon>Bacteria</taxon>
        <taxon>Bacillati</taxon>
        <taxon>Bacillota</taxon>
        <taxon>Clostridia</taxon>
        <taxon>Eubacteriales</taxon>
        <taxon>Clostridiales Family XVII. Incertae Sedis</taxon>
        <taxon>Thermaerobacter</taxon>
    </lineage>
</organism>
<dbReference type="SUPFAM" id="SSF54909">
    <property type="entry name" value="Dimeric alpha+beta barrel"/>
    <property type="match status" value="1"/>
</dbReference>
<dbReference type="Proteomes" id="UP001304683">
    <property type="component" value="Chromosome"/>
</dbReference>
<keyword evidence="3" id="KW-1185">Reference proteome</keyword>
<evidence type="ECO:0000313" key="2">
    <source>
        <dbReference type="EMBL" id="WPD18896.1"/>
    </source>
</evidence>